<reference evidence="1 2" key="1">
    <citation type="submission" date="2019-02" db="EMBL/GenBank/DDBJ databases">
        <title>Genomic Encyclopedia of Type Strains, Phase IV (KMG-IV): sequencing the most valuable type-strain genomes for metagenomic binning, comparative biology and taxonomic classification.</title>
        <authorList>
            <person name="Goeker M."/>
        </authorList>
    </citation>
    <scope>NUCLEOTIDE SEQUENCE [LARGE SCALE GENOMIC DNA]</scope>
    <source>
        <strain evidence="1 2">DSM 21223</strain>
    </source>
</reference>
<gene>
    <name evidence="1" type="ORF">EV678_1269</name>
</gene>
<dbReference type="Gene3D" id="3.30.70.2340">
    <property type="entry name" value="Uncharacterised protein PF12112 family, DUF3579"/>
    <property type="match status" value="1"/>
</dbReference>
<dbReference type="Proteomes" id="UP000292136">
    <property type="component" value="Unassembled WGS sequence"/>
</dbReference>
<dbReference type="InterPro" id="IPR021969">
    <property type="entry name" value="DUF3579"/>
</dbReference>
<dbReference type="EMBL" id="SHKM01000001">
    <property type="protein sequence ID" value="RZT90453.1"/>
    <property type="molecule type" value="Genomic_DNA"/>
</dbReference>
<evidence type="ECO:0000313" key="2">
    <source>
        <dbReference type="Proteomes" id="UP000292136"/>
    </source>
</evidence>
<dbReference type="RefSeq" id="WP_130458881.1">
    <property type="nucleotide sequence ID" value="NZ_SHKM01000001.1"/>
</dbReference>
<dbReference type="Pfam" id="PF12112">
    <property type="entry name" value="DUF3579"/>
    <property type="match status" value="1"/>
</dbReference>
<evidence type="ECO:0000313" key="1">
    <source>
        <dbReference type="EMBL" id="RZT90453.1"/>
    </source>
</evidence>
<keyword evidence="2" id="KW-1185">Reference proteome</keyword>
<name>A0ABY0IS84_9RHOO</name>
<sequence>MTTDAAPNFIIVGLTREGRKFRPSDWAERLCGVMSAFGAEKKMKYSPFVGPCTFQGEKAVFVDAQLGRLEPMAYKFMLNFANDNELQVVEGVERPHN</sequence>
<organism evidence="1 2">
    <name type="scientific">Azospira oryzae</name>
    <dbReference type="NCBI Taxonomy" id="146939"/>
    <lineage>
        <taxon>Bacteria</taxon>
        <taxon>Pseudomonadati</taxon>
        <taxon>Pseudomonadota</taxon>
        <taxon>Betaproteobacteria</taxon>
        <taxon>Rhodocyclales</taxon>
        <taxon>Rhodocyclaceae</taxon>
        <taxon>Azospira</taxon>
    </lineage>
</organism>
<accession>A0ABY0IS84</accession>
<protein>
    <submittedName>
        <fullName evidence="1">Uncharacterized protein DUF3579</fullName>
    </submittedName>
</protein>
<comment type="caution">
    <text evidence="1">The sequence shown here is derived from an EMBL/GenBank/DDBJ whole genome shotgun (WGS) entry which is preliminary data.</text>
</comment>
<proteinExistence type="predicted"/>